<evidence type="ECO:0000256" key="1">
    <source>
        <dbReference type="SAM" id="Phobius"/>
    </source>
</evidence>
<accession>A0A8S5PQ20</accession>
<evidence type="ECO:0000313" key="2">
    <source>
        <dbReference type="EMBL" id="DAE08621.1"/>
    </source>
</evidence>
<feature type="transmembrane region" description="Helical" evidence="1">
    <location>
        <begin position="6"/>
        <end position="28"/>
    </location>
</feature>
<keyword evidence="1" id="KW-0812">Transmembrane</keyword>
<organism evidence="2">
    <name type="scientific">Myoviridae sp. ctwwN25</name>
    <dbReference type="NCBI Taxonomy" id="2825209"/>
    <lineage>
        <taxon>Viruses</taxon>
        <taxon>Duplodnaviria</taxon>
        <taxon>Heunggongvirae</taxon>
        <taxon>Uroviricota</taxon>
        <taxon>Caudoviricetes</taxon>
    </lineage>
</organism>
<sequence length="133" mass="15973">MTDIQYIFYFIGIITTIAIVGIPCLYFLHKGIKYTINHSTNTKDPKEDKLEKEYNSYYKTPHMVLTLQDGAYLGWSNCENQVDFENHYRGAKFQYPTVVYINDTDKRFLYMPDTDTYYEFVNFGEFDRWKDFK</sequence>
<name>A0A8S5PQ20_9CAUD</name>
<protein>
    <submittedName>
        <fullName evidence="2">Uncharacterized protein</fullName>
    </submittedName>
</protein>
<dbReference type="EMBL" id="BK015472">
    <property type="protein sequence ID" value="DAE08621.1"/>
    <property type="molecule type" value="Genomic_DNA"/>
</dbReference>
<keyword evidence="1" id="KW-1133">Transmembrane helix</keyword>
<reference evidence="2" key="1">
    <citation type="journal article" date="2021" name="Proc. Natl. Acad. Sci. U.S.A.">
        <title>A Catalog of Tens of Thousands of Viruses from Human Metagenomes Reveals Hidden Associations with Chronic Diseases.</title>
        <authorList>
            <person name="Tisza M.J."/>
            <person name="Buck C.B."/>
        </authorList>
    </citation>
    <scope>NUCLEOTIDE SEQUENCE</scope>
    <source>
        <strain evidence="2">CtwwN25</strain>
    </source>
</reference>
<proteinExistence type="predicted"/>
<keyword evidence="1" id="KW-0472">Membrane</keyword>